<organism evidence="1 2">
    <name type="scientific">Rhododendron molle</name>
    <name type="common">Chinese azalea</name>
    <name type="synonym">Azalea mollis</name>
    <dbReference type="NCBI Taxonomy" id="49168"/>
    <lineage>
        <taxon>Eukaryota</taxon>
        <taxon>Viridiplantae</taxon>
        <taxon>Streptophyta</taxon>
        <taxon>Embryophyta</taxon>
        <taxon>Tracheophyta</taxon>
        <taxon>Spermatophyta</taxon>
        <taxon>Magnoliopsida</taxon>
        <taxon>eudicotyledons</taxon>
        <taxon>Gunneridae</taxon>
        <taxon>Pentapetalae</taxon>
        <taxon>asterids</taxon>
        <taxon>Ericales</taxon>
        <taxon>Ericaceae</taxon>
        <taxon>Ericoideae</taxon>
        <taxon>Rhodoreae</taxon>
        <taxon>Rhododendron</taxon>
    </lineage>
</organism>
<evidence type="ECO:0000313" key="2">
    <source>
        <dbReference type="Proteomes" id="UP001062846"/>
    </source>
</evidence>
<proteinExistence type="predicted"/>
<evidence type="ECO:0000313" key="1">
    <source>
        <dbReference type="EMBL" id="KAI8524745.1"/>
    </source>
</evidence>
<keyword evidence="2" id="KW-1185">Reference proteome</keyword>
<protein>
    <submittedName>
        <fullName evidence="1">Uncharacterized protein</fullName>
    </submittedName>
</protein>
<comment type="caution">
    <text evidence="1">The sequence shown here is derived from an EMBL/GenBank/DDBJ whole genome shotgun (WGS) entry which is preliminary data.</text>
</comment>
<reference evidence="1" key="1">
    <citation type="submission" date="2022-02" db="EMBL/GenBank/DDBJ databases">
        <title>Plant Genome Project.</title>
        <authorList>
            <person name="Zhang R.-G."/>
        </authorList>
    </citation>
    <scope>NUCLEOTIDE SEQUENCE</scope>
    <source>
        <strain evidence="1">AT1</strain>
    </source>
</reference>
<gene>
    <name evidence="1" type="ORF">RHMOL_Rhmol13G0173000</name>
</gene>
<dbReference type="Proteomes" id="UP001062846">
    <property type="component" value="Chromosome 13"/>
</dbReference>
<accession>A0ACC0L885</accession>
<dbReference type="EMBL" id="CM046400">
    <property type="protein sequence ID" value="KAI8524745.1"/>
    <property type="molecule type" value="Genomic_DNA"/>
</dbReference>
<sequence>MNSLFILQPVLDGMAIPDHDLSVCPFWVQIHGLPIGKMTRLGHDNRSCRFTPRNSSSDSGYGPNIRASAIRRSHIPIEVIRQEVDEEEERVTKLLGQRVAVQNLNGGARDPNPSDAREETSIPTQIPMEIVGVRPVVLRTPSDIIVKDSRAPPPRTKQGNIPKGIPTLLFPTTDRVQISSGPDSRTENIKPSSPPVVQAHSNSGPRPPSKPNQEPIYFITEPSDNPPSLNHKPNTHNQNQTPLHIEEIAPDIPKSITNLSITNPLLITSPSTLPSPDNALTTIFRNLAIKCKLEEELGVNMKSKLLCLCGPDPNPPLSNPISKSPAKRVSKPNASRIRKSPRKGGLSSTTVSFEESNSYLFDVPMQMLDIEPSLVLGNMATELKLDGRVAGPEQPPPQ</sequence>
<name>A0ACC0L885_RHOML</name>